<accession>A0A3N9VYR1</accession>
<protein>
    <submittedName>
        <fullName evidence="3">XRE family transcriptional regulator</fullName>
    </submittedName>
</protein>
<dbReference type="CDD" id="cd00093">
    <property type="entry name" value="HTH_XRE"/>
    <property type="match status" value="1"/>
</dbReference>
<sequence>MADSDETKTARRALGRRLAQLRRAAGHTQHDLARLVQYGRSSVANTETGHQHPDRSFWARCDIVLETGGVLVSEYDRITERDHRRRRSSALQEFETASGPATPTDTGHACAEVDDGAVLWECEGRIDARRLALKSSTDDNVRLTYLENEVLEAIADNERLTPGILMGRLRPLRAYIDQLMAGRQHPPQRARLYAVAAHLSGLLGALALDLGAFTVAHAYAAESFDLAEAADQPDVQAWARATQSLVAFYAGDYHDALAYAQDGLRRGGTSVHRIRLTINGLARSLARLGDRYGVDRAVDDAFTMLSDYPAGSPVSASLALGPYCPARTAANAATAYLALGRTAGVTNHLTVAIDAFDTAGLAGPRALSRLDLATAHLHADRPDPEQAATLAMEALTLTADQRFESVHQRARQFLAAAHPFASQPQLRHVADLLADRTQIDTTARPALPSLS</sequence>
<dbReference type="Proteomes" id="UP000282312">
    <property type="component" value="Unassembled WGS sequence"/>
</dbReference>
<organism evidence="3 4">
    <name type="scientific">Micromonospora inaquosa</name>
    <dbReference type="NCBI Taxonomy" id="2203716"/>
    <lineage>
        <taxon>Bacteria</taxon>
        <taxon>Bacillati</taxon>
        <taxon>Actinomycetota</taxon>
        <taxon>Actinomycetes</taxon>
        <taxon>Micromonosporales</taxon>
        <taxon>Micromonosporaceae</taxon>
        <taxon>Micromonospora</taxon>
    </lineage>
</organism>
<dbReference type="Gene3D" id="1.25.40.10">
    <property type="entry name" value="Tetratricopeptide repeat domain"/>
    <property type="match status" value="1"/>
</dbReference>
<dbReference type="AlphaFoldDB" id="A0A3N9VYR1"/>
<dbReference type="SUPFAM" id="SSF47413">
    <property type="entry name" value="lambda repressor-like DNA-binding domains"/>
    <property type="match status" value="1"/>
</dbReference>
<evidence type="ECO:0000256" key="1">
    <source>
        <dbReference type="SAM" id="MobiDB-lite"/>
    </source>
</evidence>
<comment type="caution">
    <text evidence="3">The sequence shown here is derived from an EMBL/GenBank/DDBJ whole genome shotgun (WGS) entry which is preliminary data.</text>
</comment>
<dbReference type="EMBL" id="QGSZ01000403">
    <property type="protein sequence ID" value="RQW93617.1"/>
    <property type="molecule type" value="Genomic_DNA"/>
</dbReference>
<evidence type="ECO:0000313" key="3">
    <source>
        <dbReference type="EMBL" id="RQW93617.1"/>
    </source>
</evidence>
<dbReference type="Gene3D" id="1.10.260.40">
    <property type="entry name" value="lambda repressor-like DNA-binding domains"/>
    <property type="match status" value="1"/>
</dbReference>
<keyword evidence="4" id="KW-1185">Reference proteome</keyword>
<dbReference type="GO" id="GO:0003677">
    <property type="term" value="F:DNA binding"/>
    <property type="evidence" value="ECO:0007669"/>
    <property type="project" value="InterPro"/>
</dbReference>
<dbReference type="Pfam" id="PF13560">
    <property type="entry name" value="HTH_31"/>
    <property type="match status" value="1"/>
</dbReference>
<name>A0A3N9VYR1_9ACTN</name>
<reference evidence="3 4" key="1">
    <citation type="submission" date="2018-05" db="EMBL/GenBank/DDBJ databases">
        <title>Micromonospora from Atacama Desert.</title>
        <authorList>
            <person name="Carro L."/>
            <person name="Goodfellow M."/>
            <person name="Klenk H.-P."/>
        </authorList>
    </citation>
    <scope>NUCLEOTIDE SEQUENCE [LARGE SCALE GENOMIC DNA]</scope>
    <source>
        <strain evidence="3 4">LB39</strain>
    </source>
</reference>
<evidence type="ECO:0000313" key="4">
    <source>
        <dbReference type="Proteomes" id="UP000282312"/>
    </source>
</evidence>
<evidence type="ECO:0000259" key="2">
    <source>
        <dbReference type="SMART" id="SM00530"/>
    </source>
</evidence>
<dbReference type="InterPro" id="IPR010982">
    <property type="entry name" value="Lambda_DNA-bd_dom_sf"/>
</dbReference>
<dbReference type="InterPro" id="IPR001387">
    <property type="entry name" value="Cro/C1-type_HTH"/>
</dbReference>
<gene>
    <name evidence="3" type="ORF">DLJ59_35890</name>
</gene>
<dbReference type="SMART" id="SM00530">
    <property type="entry name" value="HTH_XRE"/>
    <property type="match status" value="1"/>
</dbReference>
<feature type="domain" description="HTH cro/C1-type" evidence="2">
    <location>
        <begin position="17"/>
        <end position="72"/>
    </location>
</feature>
<proteinExistence type="predicted"/>
<feature type="region of interest" description="Disordered" evidence="1">
    <location>
        <begin position="82"/>
        <end position="108"/>
    </location>
</feature>
<dbReference type="OrthoDB" id="3213425at2"/>
<dbReference type="InterPro" id="IPR011990">
    <property type="entry name" value="TPR-like_helical_dom_sf"/>
</dbReference>